<feature type="binding site" evidence="7">
    <location>
        <begin position="49"/>
        <end position="50"/>
    </location>
    <ligand>
        <name>substrate</name>
    </ligand>
</feature>
<dbReference type="GO" id="GO:0071555">
    <property type="term" value="P:cell wall organization"/>
    <property type="evidence" value="ECO:0007669"/>
    <property type="project" value="UniProtKB-KW"/>
</dbReference>
<protein>
    <recommendedName>
        <fullName evidence="2 7">Glutamate racemase</fullName>
        <ecNumber evidence="2 7">5.1.1.3</ecNumber>
    </recommendedName>
</protein>
<evidence type="ECO:0000256" key="4">
    <source>
        <dbReference type="ARBA" id="ARBA00022984"/>
    </source>
</evidence>
<dbReference type="InterPro" id="IPR001920">
    <property type="entry name" value="Asp/Glu_race"/>
</dbReference>
<dbReference type="GO" id="GO:0008881">
    <property type="term" value="F:glutamate racemase activity"/>
    <property type="evidence" value="ECO:0007669"/>
    <property type="project" value="UniProtKB-UniRule"/>
</dbReference>
<dbReference type="InterPro" id="IPR018187">
    <property type="entry name" value="Asp/Glu_racemase_AS_1"/>
</dbReference>
<dbReference type="Pfam" id="PF01177">
    <property type="entry name" value="Asp_Glu_race"/>
    <property type="match status" value="1"/>
</dbReference>
<dbReference type="Gene3D" id="3.40.50.1860">
    <property type="match status" value="2"/>
</dbReference>
<comment type="similarity">
    <text evidence="7">Belongs to the aspartate/glutamate racemases family.</text>
</comment>
<dbReference type="HAMAP" id="MF_00258">
    <property type="entry name" value="Glu_racemase"/>
    <property type="match status" value="1"/>
</dbReference>
<dbReference type="OrthoDB" id="9801055at2"/>
<dbReference type="PANTHER" id="PTHR21198:SF3">
    <property type="entry name" value="GLUTAMATE RACEMASE"/>
    <property type="match status" value="1"/>
</dbReference>
<evidence type="ECO:0000256" key="6">
    <source>
        <dbReference type="ARBA" id="ARBA00023316"/>
    </source>
</evidence>
<organism evidence="8 9">
    <name type="scientific">Paenibacillus methanolicus</name>
    <dbReference type="NCBI Taxonomy" id="582686"/>
    <lineage>
        <taxon>Bacteria</taxon>
        <taxon>Bacillati</taxon>
        <taxon>Bacillota</taxon>
        <taxon>Bacilli</taxon>
        <taxon>Bacillales</taxon>
        <taxon>Paenibacillaceae</taxon>
        <taxon>Paenibacillus</taxon>
    </lineage>
</organism>
<comment type="caution">
    <text evidence="8">The sequence shown here is derived from an EMBL/GenBank/DDBJ whole genome shotgun (WGS) entry which is preliminary data.</text>
</comment>
<keyword evidence="3 7" id="KW-0133">Cell shape</keyword>
<sequence>MITTSNKASAKNIVFFDSGLGGLSVLSEALDRLPGENYIYFADNLYVPYGMKPQEDVRRFILGAFERIMENEVKAIVVACNTATSLVVRQLRSDYGIPVIGMEPAVKPAVEHNRASGKRVLVLATPITLNQTKYAELISRLDGDHIVDSLPLPELVTYCEELNFDRGTIGAYFRDKLAPYDLNNYGTIVLGCTHYPFYRELLKELLPPHIELVDGSRGTVSRLSDVLETHGLMNSQTRGRLTFSCSGETAYIQKLERALALYRTELSV</sequence>
<evidence type="ECO:0000256" key="5">
    <source>
        <dbReference type="ARBA" id="ARBA00023235"/>
    </source>
</evidence>
<keyword evidence="6 7" id="KW-0961">Cell wall biogenesis/degradation</keyword>
<dbReference type="GO" id="GO:0008360">
    <property type="term" value="P:regulation of cell shape"/>
    <property type="evidence" value="ECO:0007669"/>
    <property type="project" value="UniProtKB-KW"/>
</dbReference>
<dbReference type="EC" id="5.1.1.3" evidence="2 7"/>
<keyword evidence="5 7" id="KW-0413">Isomerase</keyword>
<dbReference type="EMBL" id="VNHS01000013">
    <property type="protein sequence ID" value="TYP69731.1"/>
    <property type="molecule type" value="Genomic_DNA"/>
</dbReference>
<feature type="binding site" evidence="7">
    <location>
        <begin position="17"/>
        <end position="18"/>
    </location>
    <ligand>
        <name>substrate</name>
    </ligand>
</feature>
<dbReference type="Proteomes" id="UP000323257">
    <property type="component" value="Unassembled WGS sequence"/>
</dbReference>
<dbReference type="PROSITE" id="PS00923">
    <property type="entry name" value="ASP_GLU_RACEMASE_1"/>
    <property type="match status" value="1"/>
</dbReference>
<accession>A0A5S5BRC2</accession>
<dbReference type="SUPFAM" id="SSF53681">
    <property type="entry name" value="Aspartate/glutamate racemase"/>
    <property type="match status" value="2"/>
</dbReference>
<dbReference type="RefSeq" id="WP_148932735.1">
    <property type="nucleotide sequence ID" value="NZ_VNHS01000013.1"/>
</dbReference>
<keyword evidence="4 7" id="KW-0573">Peptidoglycan synthesis</keyword>
<dbReference type="InterPro" id="IPR015942">
    <property type="entry name" value="Asp/Glu/hydantoin_racemase"/>
</dbReference>
<comment type="pathway">
    <text evidence="7">Cell wall biogenesis; peptidoglycan biosynthesis.</text>
</comment>
<evidence type="ECO:0000256" key="2">
    <source>
        <dbReference type="ARBA" id="ARBA00013090"/>
    </source>
</evidence>
<evidence type="ECO:0000313" key="9">
    <source>
        <dbReference type="Proteomes" id="UP000323257"/>
    </source>
</evidence>
<evidence type="ECO:0000256" key="3">
    <source>
        <dbReference type="ARBA" id="ARBA00022960"/>
    </source>
</evidence>
<feature type="binding site" evidence="7">
    <location>
        <begin position="193"/>
        <end position="194"/>
    </location>
    <ligand>
        <name>substrate</name>
    </ligand>
</feature>
<feature type="binding site" evidence="7">
    <location>
        <begin position="81"/>
        <end position="82"/>
    </location>
    <ligand>
        <name>substrate</name>
    </ligand>
</feature>
<comment type="function">
    <text evidence="7">Provides the (R)-glutamate required for cell wall biosynthesis.</text>
</comment>
<dbReference type="AlphaFoldDB" id="A0A5S5BRC2"/>
<proteinExistence type="inferred from homology"/>
<feature type="active site" description="Proton donor/acceptor" evidence="7">
    <location>
        <position position="80"/>
    </location>
</feature>
<gene>
    <name evidence="7" type="primary">murI</name>
    <name evidence="8" type="ORF">BCM02_11362</name>
</gene>
<dbReference type="GO" id="GO:0009252">
    <property type="term" value="P:peptidoglycan biosynthetic process"/>
    <property type="evidence" value="ECO:0007669"/>
    <property type="project" value="UniProtKB-UniRule"/>
</dbReference>
<evidence type="ECO:0000256" key="1">
    <source>
        <dbReference type="ARBA" id="ARBA00001602"/>
    </source>
</evidence>
<evidence type="ECO:0000256" key="7">
    <source>
        <dbReference type="HAMAP-Rule" id="MF_00258"/>
    </source>
</evidence>
<dbReference type="InterPro" id="IPR004391">
    <property type="entry name" value="Glu_race"/>
</dbReference>
<dbReference type="PANTHER" id="PTHR21198">
    <property type="entry name" value="GLUTAMATE RACEMASE"/>
    <property type="match status" value="1"/>
</dbReference>
<reference evidence="8 9" key="1">
    <citation type="submission" date="2019-07" db="EMBL/GenBank/DDBJ databases">
        <title>Genomic Encyclopedia of Type Strains, Phase III (KMG-III): the genomes of soil and plant-associated and newly described type strains.</title>
        <authorList>
            <person name="Whitman W."/>
        </authorList>
    </citation>
    <scope>NUCLEOTIDE SEQUENCE [LARGE SCALE GENOMIC DNA]</scope>
    <source>
        <strain evidence="8 9">BL24</strain>
    </source>
</reference>
<feature type="active site" description="Proton donor/acceptor" evidence="7">
    <location>
        <position position="192"/>
    </location>
</feature>
<comment type="catalytic activity">
    <reaction evidence="1 7">
        <text>L-glutamate = D-glutamate</text>
        <dbReference type="Rhea" id="RHEA:12813"/>
        <dbReference type="ChEBI" id="CHEBI:29985"/>
        <dbReference type="ChEBI" id="CHEBI:29986"/>
        <dbReference type="EC" id="5.1.1.3"/>
    </reaction>
</comment>
<dbReference type="NCBIfam" id="TIGR00067">
    <property type="entry name" value="glut_race"/>
    <property type="match status" value="1"/>
</dbReference>
<name>A0A5S5BRC2_9BACL</name>
<evidence type="ECO:0000313" key="8">
    <source>
        <dbReference type="EMBL" id="TYP69731.1"/>
    </source>
</evidence>
<dbReference type="UniPathway" id="UPA00219"/>
<keyword evidence="9" id="KW-1185">Reference proteome</keyword>